<name>A0A6C0HXR9_9ZZZZ</name>
<evidence type="ECO:0000313" key="2">
    <source>
        <dbReference type="EMBL" id="QHT85309.1"/>
    </source>
</evidence>
<reference evidence="2" key="1">
    <citation type="journal article" date="2020" name="Nature">
        <title>Giant virus diversity and host interactions through global metagenomics.</title>
        <authorList>
            <person name="Schulz F."/>
            <person name="Roux S."/>
            <person name="Paez-Espino D."/>
            <person name="Jungbluth S."/>
            <person name="Walsh D.A."/>
            <person name="Denef V.J."/>
            <person name="McMahon K.D."/>
            <person name="Konstantinidis K.T."/>
            <person name="Eloe-Fadrosh E.A."/>
            <person name="Kyrpides N.C."/>
            <person name="Woyke T."/>
        </authorList>
    </citation>
    <scope>NUCLEOTIDE SEQUENCE</scope>
    <source>
        <strain evidence="2">GVMAG-M-3300023184-17</strain>
    </source>
</reference>
<accession>A0A6C0HXR9</accession>
<feature type="region of interest" description="Disordered" evidence="1">
    <location>
        <begin position="1"/>
        <end position="20"/>
    </location>
</feature>
<dbReference type="AlphaFoldDB" id="A0A6C0HXR9"/>
<sequence>MAALEEATSEPSESVSESVNELDLSSYKCIYISFGSRNQDKVKPFYQDFPYFLEEINKYPLCAISIDDYPDYTKKERVIPVDLYETNPRKRYTHVTIPSHTMDQTIQITNKLVELLDKNESAQVFL</sequence>
<proteinExistence type="predicted"/>
<evidence type="ECO:0000256" key="1">
    <source>
        <dbReference type="SAM" id="MobiDB-lite"/>
    </source>
</evidence>
<dbReference type="EMBL" id="MN740041">
    <property type="protein sequence ID" value="QHT85309.1"/>
    <property type="molecule type" value="Genomic_DNA"/>
</dbReference>
<protein>
    <submittedName>
        <fullName evidence="2">Uncharacterized protein</fullName>
    </submittedName>
</protein>
<organism evidence="2">
    <name type="scientific">viral metagenome</name>
    <dbReference type="NCBI Taxonomy" id="1070528"/>
    <lineage>
        <taxon>unclassified sequences</taxon>
        <taxon>metagenomes</taxon>
        <taxon>organismal metagenomes</taxon>
    </lineage>
</organism>